<evidence type="ECO:0000256" key="3">
    <source>
        <dbReference type="PROSITE-ProRule" id="PRU00023"/>
    </source>
</evidence>
<evidence type="ECO:0000256" key="1">
    <source>
        <dbReference type="ARBA" id="ARBA00022737"/>
    </source>
</evidence>
<dbReference type="PROSITE" id="PS50088">
    <property type="entry name" value="ANK_REPEAT"/>
    <property type="match status" value="3"/>
</dbReference>
<keyword evidence="5" id="KW-1185">Reference proteome</keyword>
<feature type="repeat" description="ANK" evidence="3">
    <location>
        <begin position="72"/>
        <end position="104"/>
    </location>
</feature>
<dbReference type="PANTHER" id="PTHR24198:SF165">
    <property type="entry name" value="ANKYRIN REPEAT-CONTAINING PROTEIN-RELATED"/>
    <property type="match status" value="1"/>
</dbReference>
<feature type="repeat" description="ANK" evidence="3">
    <location>
        <begin position="105"/>
        <end position="125"/>
    </location>
</feature>
<evidence type="ECO:0000313" key="5">
    <source>
        <dbReference type="Proteomes" id="UP001172102"/>
    </source>
</evidence>
<organism evidence="4 5">
    <name type="scientific">Lasiosphaeris hirsuta</name>
    <dbReference type="NCBI Taxonomy" id="260670"/>
    <lineage>
        <taxon>Eukaryota</taxon>
        <taxon>Fungi</taxon>
        <taxon>Dikarya</taxon>
        <taxon>Ascomycota</taxon>
        <taxon>Pezizomycotina</taxon>
        <taxon>Sordariomycetes</taxon>
        <taxon>Sordariomycetidae</taxon>
        <taxon>Sordariales</taxon>
        <taxon>Lasiosphaeriaceae</taxon>
        <taxon>Lasiosphaeris</taxon>
    </lineage>
</organism>
<protein>
    <submittedName>
        <fullName evidence="4">Ankyrin repeat-containing domain protein</fullName>
    </submittedName>
</protein>
<dbReference type="Pfam" id="PF12796">
    <property type="entry name" value="Ank_2"/>
    <property type="match status" value="1"/>
</dbReference>
<name>A0AA40A7Y8_9PEZI</name>
<proteinExistence type="predicted"/>
<dbReference type="SMART" id="SM00248">
    <property type="entry name" value="ANK"/>
    <property type="match status" value="3"/>
</dbReference>
<sequence length="125" mass="13434">RQPMHQAAQNGNLETVKVLIDAGAKATPEDDSFDTDTPSPFWLACAAGKLDIVELLLKPEHKANVNFAVGRSGKTALHAAAYGGRTEIARLLLEKGCNIDAKEEDGWTALMIAAQEGHLPFLNLL</sequence>
<dbReference type="Proteomes" id="UP001172102">
    <property type="component" value="Unassembled WGS sequence"/>
</dbReference>
<feature type="non-terminal residue" evidence="4">
    <location>
        <position position="1"/>
    </location>
</feature>
<accession>A0AA40A7Y8</accession>
<evidence type="ECO:0000313" key="4">
    <source>
        <dbReference type="EMBL" id="KAK0710818.1"/>
    </source>
</evidence>
<gene>
    <name evidence="4" type="ORF">B0H67DRAFT_443643</name>
</gene>
<comment type="caution">
    <text evidence="4">The sequence shown here is derived from an EMBL/GenBank/DDBJ whole genome shotgun (WGS) entry which is preliminary data.</text>
</comment>
<dbReference type="InterPro" id="IPR036770">
    <property type="entry name" value="Ankyrin_rpt-contain_sf"/>
</dbReference>
<dbReference type="AlphaFoldDB" id="A0AA40A7Y8"/>
<keyword evidence="2 3" id="KW-0040">ANK repeat</keyword>
<dbReference type="SUPFAM" id="SSF48403">
    <property type="entry name" value="Ankyrin repeat"/>
    <property type="match status" value="1"/>
</dbReference>
<dbReference type="PROSITE" id="PS50297">
    <property type="entry name" value="ANK_REP_REGION"/>
    <property type="match status" value="3"/>
</dbReference>
<dbReference type="EMBL" id="JAUKUA010000005">
    <property type="protein sequence ID" value="KAK0710818.1"/>
    <property type="molecule type" value="Genomic_DNA"/>
</dbReference>
<reference evidence="4" key="1">
    <citation type="submission" date="2023-06" db="EMBL/GenBank/DDBJ databases">
        <title>Genome-scale phylogeny and comparative genomics of the fungal order Sordariales.</title>
        <authorList>
            <consortium name="Lawrence Berkeley National Laboratory"/>
            <person name="Hensen N."/>
            <person name="Bonometti L."/>
            <person name="Westerberg I."/>
            <person name="Brannstrom I.O."/>
            <person name="Guillou S."/>
            <person name="Cros-Aarteil S."/>
            <person name="Calhoun S."/>
            <person name="Haridas S."/>
            <person name="Kuo A."/>
            <person name="Mondo S."/>
            <person name="Pangilinan J."/>
            <person name="Riley R."/>
            <person name="Labutti K."/>
            <person name="Andreopoulos B."/>
            <person name="Lipzen A."/>
            <person name="Chen C."/>
            <person name="Yanf M."/>
            <person name="Daum C."/>
            <person name="Ng V."/>
            <person name="Clum A."/>
            <person name="Steindorff A."/>
            <person name="Ohm R."/>
            <person name="Martin F."/>
            <person name="Silar P."/>
            <person name="Natvig D."/>
            <person name="Lalanne C."/>
            <person name="Gautier V."/>
            <person name="Ament-Velasquez S.L."/>
            <person name="Kruys A."/>
            <person name="Hutchinson M.I."/>
            <person name="Powell A.J."/>
            <person name="Barry K."/>
            <person name="Miller A.N."/>
            <person name="Grigoriev I.V."/>
            <person name="Debuchy R."/>
            <person name="Gladieux P."/>
            <person name="Thoren M.H."/>
            <person name="Johannesson H."/>
        </authorList>
    </citation>
    <scope>NUCLEOTIDE SEQUENCE</scope>
    <source>
        <strain evidence="4">SMH4607-1</strain>
    </source>
</reference>
<dbReference type="PANTHER" id="PTHR24198">
    <property type="entry name" value="ANKYRIN REPEAT AND PROTEIN KINASE DOMAIN-CONTAINING PROTEIN"/>
    <property type="match status" value="1"/>
</dbReference>
<dbReference type="InterPro" id="IPR002110">
    <property type="entry name" value="Ankyrin_rpt"/>
</dbReference>
<evidence type="ECO:0000256" key="2">
    <source>
        <dbReference type="ARBA" id="ARBA00023043"/>
    </source>
</evidence>
<keyword evidence="1" id="KW-0677">Repeat</keyword>
<dbReference type="Pfam" id="PF00023">
    <property type="entry name" value="Ank"/>
    <property type="match status" value="1"/>
</dbReference>
<feature type="repeat" description="ANK" evidence="3">
    <location>
        <begin position="1"/>
        <end position="31"/>
    </location>
</feature>
<feature type="non-terminal residue" evidence="4">
    <location>
        <position position="125"/>
    </location>
</feature>
<dbReference type="Gene3D" id="1.25.40.20">
    <property type="entry name" value="Ankyrin repeat-containing domain"/>
    <property type="match status" value="2"/>
</dbReference>